<dbReference type="InterPro" id="IPR012337">
    <property type="entry name" value="RNaseH-like_sf"/>
</dbReference>
<evidence type="ECO:0000313" key="5">
    <source>
        <dbReference type="EMBL" id="GJS55853.1"/>
    </source>
</evidence>
<evidence type="ECO:0000256" key="1">
    <source>
        <dbReference type="ARBA" id="ARBA00022750"/>
    </source>
</evidence>
<dbReference type="PROSITE" id="PS50994">
    <property type="entry name" value="INTEGRASE"/>
    <property type="match status" value="1"/>
</dbReference>
<dbReference type="InterPro" id="IPR036397">
    <property type="entry name" value="RNaseH_sf"/>
</dbReference>
<dbReference type="EMBL" id="BQNB010008896">
    <property type="protein sequence ID" value="GJS55853.1"/>
    <property type="molecule type" value="Genomic_DNA"/>
</dbReference>
<dbReference type="InterPro" id="IPR043502">
    <property type="entry name" value="DNA/RNA_pol_sf"/>
</dbReference>
<feature type="compositionally biased region" description="Acidic residues" evidence="3">
    <location>
        <begin position="345"/>
        <end position="354"/>
    </location>
</feature>
<evidence type="ECO:0000313" key="6">
    <source>
        <dbReference type="Proteomes" id="UP001151760"/>
    </source>
</evidence>
<feature type="compositionally biased region" description="Basic and acidic residues" evidence="3">
    <location>
        <begin position="1324"/>
        <end position="1333"/>
    </location>
</feature>
<keyword evidence="1" id="KW-0378">Hydrolase</keyword>
<dbReference type="PANTHER" id="PTHR11439:SF509">
    <property type="entry name" value="RNA-DIRECTED DNA POLYMERASE"/>
    <property type="match status" value="1"/>
</dbReference>
<reference evidence="5" key="1">
    <citation type="journal article" date="2022" name="Int. J. Mol. Sci.">
        <title>Draft Genome of Tanacetum Coccineum: Genomic Comparison of Closely Related Tanacetum-Family Plants.</title>
        <authorList>
            <person name="Yamashiro T."/>
            <person name="Shiraishi A."/>
            <person name="Nakayama K."/>
            <person name="Satake H."/>
        </authorList>
    </citation>
    <scope>NUCLEOTIDE SEQUENCE</scope>
</reference>
<feature type="region of interest" description="Disordered" evidence="3">
    <location>
        <begin position="847"/>
        <end position="867"/>
    </location>
</feature>
<dbReference type="InterPro" id="IPR025724">
    <property type="entry name" value="GAG-pre-integrase_dom"/>
</dbReference>
<comment type="caution">
    <text evidence="5">The sequence shown here is derived from an EMBL/GenBank/DDBJ whole genome shotgun (WGS) entry which is preliminary data.</text>
</comment>
<dbReference type="Gene3D" id="3.30.420.10">
    <property type="entry name" value="Ribonuclease H-like superfamily/Ribonuclease H"/>
    <property type="match status" value="1"/>
</dbReference>
<dbReference type="Proteomes" id="UP001151760">
    <property type="component" value="Unassembled WGS sequence"/>
</dbReference>
<feature type="domain" description="Integrase catalytic" evidence="4">
    <location>
        <begin position="1190"/>
        <end position="1288"/>
    </location>
</feature>
<organism evidence="5 6">
    <name type="scientific">Tanacetum coccineum</name>
    <dbReference type="NCBI Taxonomy" id="301880"/>
    <lineage>
        <taxon>Eukaryota</taxon>
        <taxon>Viridiplantae</taxon>
        <taxon>Streptophyta</taxon>
        <taxon>Embryophyta</taxon>
        <taxon>Tracheophyta</taxon>
        <taxon>Spermatophyta</taxon>
        <taxon>Magnoliopsida</taxon>
        <taxon>eudicotyledons</taxon>
        <taxon>Gunneridae</taxon>
        <taxon>Pentapetalae</taxon>
        <taxon>asterids</taxon>
        <taxon>campanulids</taxon>
        <taxon>Asterales</taxon>
        <taxon>Asteraceae</taxon>
        <taxon>Asteroideae</taxon>
        <taxon>Anthemideae</taxon>
        <taxon>Anthemidinae</taxon>
        <taxon>Tanacetum</taxon>
    </lineage>
</organism>
<dbReference type="InterPro" id="IPR001584">
    <property type="entry name" value="Integrase_cat-core"/>
</dbReference>
<gene>
    <name evidence="5" type="ORF">Tco_0629215</name>
</gene>
<feature type="compositionally biased region" description="Polar residues" evidence="3">
    <location>
        <begin position="853"/>
        <end position="867"/>
    </location>
</feature>
<sequence length="1784" mass="202449">MFDTDDLHGDEVIVDMVVGEKQEKSVKIDEREVSIGVEDSVAPIILVTTADEGVTAAKIDEITPTSAPTTVIDELTLAQTLIEIKAAKPKAVTTAATTTTTRPKARGVVVQEPSEFRTTTSSPQASQPSQTKDKGKAIMIKPEVPLKRKDQVPLDEEMARNLEAQLQAELIEEEKMERKKEEEANIALIESWENTQAMMEADRLLAERLQTREQEELTDEEKAKLFMEFMEKRRKRFAALRAQEKRNRPPTKAQKRNQMSVYLKHMGGYKHNQLKGRSYDEIQKLFDNEMKRVNSFVAMNSEAQEISGKKDESSSKKTEIAQDSSAKRAGDKLESDESKKQKTDENEEVEEDNEAELKMHMVIVKDDDIAIDVIPLATKPPMIVKYKFIKEGIIGHYQLIRADRSSKRYSSMIRMLQGIDREDLETLWKLVKIKHGDIRPEDEHERVLWGDLKVMFEPDIKSDVWRNLQGYKVTNWKLFDSYGVHFIRFGNVHIFMLVEKRYPLTPITITNMLNKKLQADYWNEMCYQLLKLMIHMMNNKFRGGLLGLKDFKMILRVTAAQLRNRSRIGINKWYQSFALRNFDLEVMEFESAHSNTTAKLPILKLVTKMSVPVTAEEKTNKKNDVKARSWLLMALPNEHQLTFSQYIDAKTMFAAIETRFGGNKIVSRLAILGVVIAQEDLNSKILNSLPLEWNTHVVVWMNKAKIETMSIDDLYNNFKIVEQSVKKSVGASSGAQNLAFMTAPSTSSTNDVNTAIPAYEVSTASPNINTNSPQVSTASFSDNAVYAFIIENPNGSNLLQQDLEQIHKDDLEAIDLKWQLSLLSMRAQRCYQRTGKKIFINANDTAGNKEGQFRNQDNTRKQGNNKDTSSKAILAINGVGFDWSDMEEEHVQTNMVLMVFSDSGGKPLMDDKGFVDSGCLRHMTGNIAYLSDFKKFDGGYVTFDGREHMVDVSQFVWTNKYYVLFTDTECLVLSPNFMLPDETQILLKIPRKDNMYSFDMKNIGKPLMDDKGFVDSGCSRHMTENIAYLTDFKEFDGGYVTFEGGAYGGKISGKGTLKTDSLDFEDVYFVNELKFNLFSVSQMCDKKNYVLFTDTECLVLSPNFMLPDETQILLKIPRKDNMRLGHINFKNINKLVKDNLVRGLPTKRFENDQTCVACLMGRQHRASCKSKVLNPITKPLFMLHMDLFGPTFVSSLMHKKYCLVVTDDYIREKGIRREYSVARTPQQNGVVERRNRILIEAARTMLADSKLPTTFWAEAASTACYVQNRVLVVKPYNKTPYEPFRSTSTQKEEISQDCIVMPIWKDASYFDSPSKDVGNVEPKSAADDQKQVEDGLDNENDEKDKSEDDSSPKEVNTAGQHVNTASPEVNTGHFKLNTVDPSVNTASSSDPDSPKDMFTMGASHTLEATHVEFFSDEDEPEVDLGNILNSYTVPTTPNTRIHKDHPIKNVIGDVKSSVQTRRMTKPTSEQGFLSAVWILVDLPIGKRAIGTKWVFRNKKDERGIVIRNKARIEAIRLFLAYASFMGFLVYQMDVKSAFLYGTIEEEVYVTQPPGFKDLDHLDKVYKVYVDDIIFGSTNKELCTGFKKLMKDKFQMSSMGELTFFLGLQVQQKEDGIFISQDKYVAEILKKFNYIDVKSASTPVDLEKPLVKDGDADDVDVHLYRSMIGSLMYLTSSRPDFMFAVCACARFQVTPKMSHLLAVKRIFRYLKGKPTLGLWYSTNSPFELVAYTDSDYAGATQDRKSTTGGCQFLGNRLISWQCKKQTVVATSTTEAEYVAAASCYG</sequence>
<feature type="coiled-coil region" evidence="2">
    <location>
        <begin position="154"/>
        <end position="183"/>
    </location>
</feature>
<evidence type="ECO:0000256" key="2">
    <source>
        <dbReference type="SAM" id="Coils"/>
    </source>
</evidence>
<protein>
    <submittedName>
        <fullName evidence="5">Ribonuclease H-like domain-containing protein</fullName>
    </submittedName>
</protein>
<evidence type="ECO:0000259" key="4">
    <source>
        <dbReference type="PROSITE" id="PS50994"/>
    </source>
</evidence>
<dbReference type="Pfam" id="PF13976">
    <property type="entry name" value="gag_pre-integrs"/>
    <property type="match status" value="1"/>
</dbReference>
<keyword evidence="6" id="KW-1185">Reference proteome</keyword>
<keyword evidence="2" id="KW-0175">Coiled coil</keyword>
<feature type="compositionally biased region" description="Basic and acidic residues" evidence="3">
    <location>
        <begin position="1342"/>
        <end position="1352"/>
    </location>
</feature>
<reference evidence="5" key="2">
    <citation type="submission" date="2022-01" db="EMBL/GenBank/DDBJ databases">
        <authorList>
            <person name="Yamashiro T."/>
            <person name="Shiraishi A."/>
            <person name="Satake H."/>
            <person name="Nakayama K."/>
        </authorList>
    </citation>
    <scope>NUCLEOTIDE SEQUENCE</scope>
</reference>
<feature type="compositionally biased region" description="Polar residues" evidence="3">
    <location>
        <begin position="1353"/>
        <end position="1369"/>
    </location>
</feature>
<proteinExistence type="predicted"/>
<dbReference type="InterPro" id="IPR054722">
    <property type="entry name" value="PolX-like_BBD"/>
</dbReference>
<feature type="region of interest" description="Disordered" evidence="3">
    <location>
        <begin position="304"/>
        <end position="354"/>
    </location>
</feature>
<evidence type="ECO:0000256" key="3">
    <source>
        <dbReference type="SAM" id="MobiDB-lite"/>
    </source>
</evidence>
<accession>A0ABQ4WSR2</accession>
<dbReference type="SUPFAM" id="SSF53098">
    <property type="entry name" value="Ribonuclease H-like"/>
    <property type="match status" value="1"/>
</dbReference>
<keyword evidence="1" id="KW-0645">Protease</keyword>
<feature type="compositionally biased region" description="Polar residues" evidence="3">
    <location>
        <begin position="1379"/>
        <end position="1391"/>
    </location>
</feature>
<name>A0ABQ4WSR2_9ASTR</name>
<dbReference type="CDD" id="cd09272">
    <property type="entry name" value="RNase_HI_RT_Ty1"/>
    <property type="match status" value="1"/>
</dbReference>
<dbReference type="PANTHER" id="PTHR11439">
    <property type="entry name" value="GAG-POL-RELATED RETROTRANSPOSON"/>
    <property type="match status" value="1"/>
</dbReference>
<feature type="region of interest" description="Disordered" evidence="3">
    <location>
        <begin position="1314"/>
        <end position="1399"/>
    </location>
</feature>
<feature type="region of interest" description="Disordered" evidence="3">
    <location>
        <begin position="95"/>
        <end position="135"/>
    </location>
</feature>
<feature type="compositionally biased region" description="Low complexity" evidence="3">
    <location>
        <begin position="118"/>
        <end position="130"/>
    </location>
</feature>
<feature type="compositionally biased region" description="Basic and acidic residues" evidence="3">
    <location>
        <begin position="307"/>
        <end position="344"/>
    </location>
</feature>
<dbReference type="InterPro" id="IPR013103">
    <property type="entry name" value="RVT_2"/>
</dbReference>
<dbReference type="Pfam" id="PF07727">
    <property type="entry name" value="RVT_2"/>
    <property type="match status" value="2"/>
</dbReference>
<keyword evidence="1" id="KW-0064">Aspartyl protease</keyword>
<dbReference type="SUPFAM" id="SSF56672">
    <property type="entry name" value="DNA/RNA polymerases"/>
    <property type="match status" value="1"/>
</dbReference>
<dbReference type="Pfam" id="PF22936">
    <property type="entry name" value="Pol_BBD"/>
    <property type="match status" value="1"/>
</dbReference>